<dbReference type="Pfam" id="PF00440">
    <property type="entry name" value="TetR_N"/>
    <property type="match status" value="1"/>
</dbReference>
<evidence type="ECO:0000256" key="3">
    <source>
        <dbReference type="ARBA" id="ARBA00023163"/>
    </source>
</evidence>
<gene>
    <name evidence="6" type="ORF">Ari01nite_29280</name>
</gene>
<dbReference type="SUPFAM" id="SSF46689">
    <property type="entry name" value="Homeodomain-like"/>
    <property type="match status" value="1"/>
</dbReference>
<dbReference type="InterPro" id="IPR001647">
    <property type="entry name" value="HTH_TetR"/>
</dbReference>
<evidence type="ECO:0000256" key="2">
    <source>
        <dbReference type="ARBA" id="ARBA00023125"/>
    </source>
</evidence>
<dbReference type="Gene3D" id="1.10.357.10">
    <property type="entry name" value="Tetracycline Repressor, domain 2"/>
    <property type="match status" value="1"/>
</dbReference>
<dbReference type="RefSeq" id="WP_239162750.1">
    <property type="nucleotide sequence ID" value="NZ_BOMV01000029.1"/>
</dbReference>
<keyword evidence="2 4" id="KW-0238">DNA-binding</keyword>
<dbReference type="GO" id="GO:0003700">
    <property type="term" value="F:DNA-binding transcription factor activity"/>
    <property type="evidence" value="ECO:0007669"/>
    <property type="project" value="TreeGrafter"/>
</dbReference>
<dbReference type="PANTHER" id="PTHR30055:SF234">
    <property type="entry name" value="HTH-TYPE TRANSCRIPTIONAL REGULATOR BETI"/>
    <property type="match status" value="1"/>
</dbReference>
<dbReference type="AlphaFoldDB" id="A0A919JYL2"/>
<dbReference type="PANTHER" id="PTHR30055">
    <property type="entry name" value="HTH-TYPE TRANSCRIPTIONAL REGULATOR RUTR"/>
    <property type="match status" value="1"/>
</dbReference>
<reference evidence="6" key="1">
    <citation type="submission" date="2021-01" db="EMBL/GenBank/DDBJ databases">
        <title>Whole genome shotgun sequence of Actinoplanes rishiriensis NBRC 108556.</title>
        <authorList>
            <person name="Komaki H."/>
            <person name="Tamura T."/>
        </authorList>
    </citation>
    <scope>NUCLEOTIDE SEQUENCE</scope>
    <source>
        <strain evidence="6">NBRC 108556</strain>
    </source>
</reference>
<accession>A0A919JYL2</accession>
<feature type="domain" description="HTH tetR-type" evidence="5">
    <location>
        <begin position="8"/>
        <end position="66"/>
    </location>
</feature>
<dbReference type="InterPro" id="IPR050109">
    <property type="entry name" value="HTH-type_TetR-like_transc_reg"/>
</dbReference>
<dbReference type="PROSITE" id="PS50977">
    <property type="entry name" value="HTH_TETR_2"/>
    <property type="match status" value="1"/>
</dbReference>
<evidence type="ECO:0000313" key="6">
    <source>
        <dbReference type="EMBL" id="GIE95463.1"/>
    </source>
</evidence>
<keyword evidence="7" id="KW-1185">Reference proteome</keyword>
<evidence type="ECO:0000259" key="5">
    <source>
        <dbReference type="PROSITE" id="PS50977"/>
    </source>
</evidence>
<evidence type="ECO:0000256" key="1">
    <source>
        <dbReference type="ARBA" id="ARBA00023015"/>
    </source>
</evidence>
<protein>
    <submittedName>
        <fullName evidence="6">TetR family transcriptional regulator</fullName>
    </submittedName>
</protein>
<organism evidence="6 7">
    <name type="scientific">Paractinoplanes rishiriensis</name>
    <dbReference type="NCBI Taxonomy" id="1050105"/>
    <lineage>
        <taxon>Bacteria</taxon>
        <taxon>Bacillati</taxon>
        <taxon>Actinomycetota</taxon>
        <taxon>Actinomycetes</taxon>
        <taxon>Micromonosporales</taxon>
        <taxon>Micromonosporaceae</taxon>
        <taxon>Paractinoplanes</taxon>
    </lineage>
</organism>
<keyword evidence="1" id="KW-0805">Transcription regulation</keyword>
<proteinExistence type="predicted"/>
<sequence length="185" mass="19830">MTISPTRNRTRQAILDAAIETLAQQPAASLGDIAAAAGVGRTTLHRYFAERSDLMSAVVTEAGERLTRATVNARLGEGTGAEAVLRLCREYFDLGAVLSLVFGEAQLLAGDDCFGPDDGDTFATAVARGHADGSIDPRLPATWLDNLMWAQLYAACHFEGHRSRHEVLDLLVRSYGGALRPYPAS</sequence>
<name>A0A919JYL2_9ACTN</name>
<evidence type="ECO:0000256" key="4">
    <source>
        <dbReference type="PROSITE-ProRule" id="PRU00335"/>
    </source>
</evidence>
<keyword evidence="3" id="KW-0804">Transcription</keyword>
<evidence type="ECO:0000313" key="7">
    <source>
        <dbReference type="Proteomes" id="UP000636960"/>
    </source>
</evidence>
<comment type="caution">
    <text evidence="6">The sequence shown here is derived from an EMBL/GenBank/DDBJ whole genome shotgun (WGS) entry which is preliminary data.</text>
</comment>
<dbReference type="InterPro" id="IPR009057">
    <property type="entry name" value="Homeodomain-like_sf"/>
</dbReference>
<feature type="DNA-binding region" description="H-T-H motif" evidence="4">
    <location>
        <begin position="29"/>
        <end position="48"/>
    </location>
</feature>
<dbReference type="GO" id="GO:0000976">
    <property type="term" value="F:transcription cis-regulatory region binding"/>
    <property type="evidence" value="ECO:0007669"/>
    <property type="project" value="TreeGrafter"/>
</dbReference>
<dbReference type="Proteomes" id="UP000636960">
    <property type="component" value="Unassembled WGS sequence"/>
</dbReference>
<dbReference type="EMBL" id="BOMV01000029">
    <property type="protein sequence ID" value="GIE95463.1"/>
    <property type="molecule type" value="Genomic_DNA"/>
</dbReference>